<dbReference type="OrthoDB" id="5886358at2"/>
<gene>
    <name evidence="3" type="ORF">JCM15548_11106</name>
</gene>
<evidence type="ECO:0000256" key="1">
    <source>
        <dbReference type="ARBA" id="ARBA00010272"/>
    </source>
</evidence>
<dbReference type="AlphaFoldDB" id="A0A0E9LUP4"/>
<comment type="caution">
    <text evidence="3">The sequence shown here is derived from an EMBL/GenBank/DDBJ whole genome shotgun (WGS) entry which is preliminary data.</text>
</comment>
<dbReference type="EMBL" id="BAZW01000005">
    <property type="protein sequence ID" value="GAO28959.1"/>
    <property type="molecule type" value="Genomic_DNA"/>
</dbReference>
<sequence>MDEKMVNVAVQVLPVARDKRSYDIVDAAIAVIEKSGLNYMVTPFETVMEGKYAELMKVVNQVQAVCYEAGADSVMCYVKIQSSREGVVTIMDKMAKYK</sequence>
<dbReference type="RefSeq" id="WP_083984969.1">
    <property type="nucleotide sequence ID" value="NZ_BAZW01000005.1"/>
</dbReference>
<keyword evidence="4" id="KW-1185">Reference proteome</keyword>
<protein>
    <recommendedName>
        <fullName evidence="2">Thiamine-binding protein domain-containing protein</fullName>
    </recommendedName>
</protein>
<proteinExistence type="inferred from homology"/>
<evidence type="ECO:0000313" key="3">
    <source>
        <dbReference type="EMBL" id="GAO28959.1"/>
    </source>
</evidence>
<evidence type="ECO:0000259" key="2">
    <source>
        <dbReference type="Pfam" id="PF01910"/>
    </source>
</evidence>
<accession>A0A0E9LUP4</accession>
<dbReference type="Pfam" id="PF01910">
    <property type="entry name" value="Thiamine_BP"/>
    <property type="match status" value="1"/>
</dbReference>
<dbReference type="Gene3D" id="3.30.70.930">
    <property type="match status" value="1"/>
</dbReference>
<name>A0A0E9LUP4_9BACT</name>
<dbReference type="InterPro" id="IPR029756">
    <property type="entry name" value="MTH1187/YkoF-like"/>
</dbReference>
<evidence type="ECO:0000313" key="4">
    <source>
        <dbReference type="Proteomes" id="UP000032900"/>
    </source>
</evidence>
<dbReference type="PANTHER" id="PTHR33777">
    <property type="entry name" value="UPF0045 PROTEIN ECM15"/>
    <property type="match status" value="1"/>
</dbReference>
<organism evidence="3 4">
    <name type="scientific">Geofilum rubicundum JCM 15548</name>
    <dbReference type="NCBI Taxonomy" id="1236989"/>
    <lineage>
        <taxon>Bacteria</taxon>
        <taxon>Pseudomonadati</taxon>
        <taxon>Bacteroidota</taxon>
        <taxon>Bacteroidia</taxon>
        <taxon>Marinilabiliales</taxon>
        <taxon>Marinilabiliaceae</taxon>
        <taxon>Geofilum</taxon>
    </lineage>
</organism>
<dbReference type="InterPro" id="IPR051614">
    <property type="entry name" value="UPF0045_domain"/>
</dbReference>
<dbReference type="PANTHER" id="PTHR33777:SF1">
    <property type="entry name" value="UPF0045 PROTEIN ECM15"/>
    <property type="match status" value="1"/>
</dbReference>
<feature type="domain" description="Thiamine-binding protein" evidence="2">
    <location>
        <begin position="8"/>
        <end position="97"/>
    </location>
</feature>
<comment type="similarity">
    <text evidence="1">Belongs to the UPF0045 family.</text>
</comment>
<dbReference type="GO" id="GO:0005829">
    <property type="term" value="C:cytosol"/>
    <property type="evidence" value="ECO:0007669"/>
    <property type="project" value="TreeGrafter"/>
</dbReference>
<dbReference type="SUPFAM" id="SSF89957">
    <property type="entry name" value="MTH1187/YkoF-like"/>
    <property type="match status" value="1"/>
</dbReference>
<dbReference type="STRING" id="1236989.JCM15548_11106"/>
<dbReference type="InterPro" id="IPR002767">
    <property type="entry name" value="Thiamine_BP"/>
</dbReference>
<reference evidence="3 4" key="1">
    <citation type="journal article" date="2015" name="Microbes Environ.">
        <title>Distribution and evolution of nitrogen fixation genes in the phylum bacteroidetes.</title>
        <authorList>
            <person name="Inoue J."/>
            <person name="Oshima K."/>
            <person name="Suda W."/>
            <person name="Sakamoto M."/>
            <person name="Iino T."/>
            <person name="Noda S."/>
            <person name="Hongoh Y."/>
            <person name="Hattori M."/>
            <person name="Ohkuma M."/>
        </authorList>
    </citation>
    <scope>NUCLEOTIDE SEQUENCE [LARGE SCALE GENOMIC DNA]</scope>
    <source>
        <strain evidence="3">JCM 15548</strain>
    </source>
</reference>
<dbReference type="Proteomes" id="UP000032900">
    <property type="component" value="Unassembled WGS sequence"/>
</dbReference>